<dbReference type="InterPro" id="IPR033932">
    <property type="entry name" value="YtcJ-like"/>
</dbReference>
<gene>
    <name evidence="2" type="ORF">AMD02_03795</name>
</gene>
<protein>
    <submittedName>
        <fullName evidence="2">Amidohydrolase</fullName>
    </submittedName>
</protein>
<reference evidence="2" key="1">
    <citation type="submission" date="2015-08" db="EMBL/GenBank/DDBJ databases">
        <title>Complete DNA Sequence of Pseudomonas syringae pv. actinidiae, the Causal Agent of Kiwifruit Canker Disease.</title>
        <authorList>
            <person name="Rikkerink E.H.A."/>
            <person name="Fineran P.C."/>
        </authorList>
    </citation>
    <scope>NUCLEOTIDE SEQUENCE</scope>
    <source>
        <strain evidence="2">DSM 13666</strain>
    </source>
</reference>
<dbReference type="InterPro" id="IPR011059">
    <property type="entry name" value="Metal-dep_hydrolase_composite"/>
</dbReference>
<dbReference type="Gene3D" id="3.20.20.140">
    <property type="entry name" value="Metal-dependent hydrolases"/>
    <property type="match status" value="1"/>
</dbReference>
<dbReference type="GO" id="GO:0016810">
    <property type="term" value="F:hydrolase activity, acting on carbon-nitrogen (but not peptide) bonds"/>
    <property type="evidence" value="ECO:0007669"/>
    <property type="project" value="InterPro"/>
</dbReference>
<sequence length="529" mass="59271">MGTLWWNGTFFTMVHEGDQVEAVFTEDGKIVAIGTAEELRQKYRTRINQEMNCDGAYVYPGFVDSHLHMIGHGEKLLRLDLSTVMNAEDMREKLMERVALTEEGDWVTAEGWNENNFPDQKIFHRNELDEIAPNHPMILTRVCRHAILVNSKALQLAGISKDTADPPGGRIVRDELGEPTGYFLDTAQELVKRVAPSVSAAYLERALAAAVDDMVAKGLVGGHTEDLGYYLGFNQTFATFQRVIDGNTRRFRAHLLVHHEVIDDMIKAGYCKGPVGEWLEFGAMKIFADGAFGGRTALLSEPYCDAPTTSGVAIHTQEQLTNLIKKARQYKLPVAIHTIGDEALRMAITSIEAHPVTEGRDRLIHTQVTPPSLVERMKKLKVILDIQPAFVPADFPWVEERLGNERLSYSFAWKTLLRSGMALAGGSDAPIEEVDPLYGIYAAVARKKATDQHEGYLPEEKLTRYEALQLYTTGSAYAIEREHERGNIRPGYVADFTMLNRNLFTCREEELLTTRVEKTVIGEAIVFQA</sequence>
<dbReference type="Gene3D" id="2.30.40.10">
    <property type="entry name" value="Urease, subunit C, domain 1"/>
    <property type="match status" value="1"/>
</dbReference>
<dbReference type="Pfam" id="PF07969">
    <property type="entry name" value="Amidohydro_3"/>
    <property type="match status" value="1"/>
</dbReference>
<evidence type="ECO:0000259" key="1">
    <source>
        <dbReference type="Pfam" id="PF07969"/>
    </source>
</evidence>
<dbReference type="CDD" id="cd01300">
    <property type="entry name" value="YtcJ_like"/>
    <property type="match status" value="1"/>
</dbReference>
<dbReference type="PATRIC" id="fig|136160.3.peg.1015"/>
<dbReference type="AlphaFoldDB" id="A0A0M0KGZ3"/>
<dbReference type="SUPFAM" id="SSF51556">
    <property type="entry name" value="Metallo-dependent hydrolases"/>
    <property type="match status" value="1"/>
</dbReference>
<organism evidence="2">
    <name type="scientific">Halalkalibacterium halodurans</name>
    <name type="common">Bacillus halodurans</name>
    <dbReference type="NCBI Taxonomy" id="86665"/>
    <lineage>
        <taxon>Bacteria</taxon>
        <taxon>Bacillati</taxon>
        <taxon>Bacillota</taxon>
        <taxon>Bacilli</taxon>
        <taxon>Bacillales</taxon>
        <taxon>Bacillaceae</taxon>
        <taxon>Halalkalibacterium (ex Joshi et al. 2022)</taxon>
    </lineage>
</organism>
<dbReference type="RefSeq" id="WP_053430511.1">
    <property type="nucleotide sequence ID" value="NZ_CP040441.1"/>
</dbReference>
<dbReference type="PANTHER" id="PTHR22642:SF2">
    <property type="entry name" value="PROTEIN LONG AFTER FAR-RED 3"/>
    <property type="match status" value="1"/>
</dbReference>
<evidence type="ECO:0000313" key="2">
    <source>
        <dbReference type="EMBL" id="KOO38076.1"/>
    </source>
</evidence>
<dbReference type="InterPro" id="IPR032466">
    <property type="entry name" value="Metal_Hydrolase"/>
</dbReference>
<dbReference type="EMBL" id="LILD01000001">
    <property type="protein sequence ID" value="KOO38076.1"/>
    <property type="molecule type" value="Genomic_DNA"/>
</dbReference>
<dbReference type="SUPFAM" id="SSF51338">
    <property type="entry name" value="Composite domain of metallo-dependent hydrolases"/>
    <property type="match status" value="1"/>
</dbReference>
<dbReference type="GeneID" id="87598719"/>
<dbReference type="PANTHER" id="PTHR22642">
    <property type="entry name" value="IMIDAZOLONEPROPIONASE"/>
    <property type="match status" value="1"/>
</dbReference>
<accession>A0A0M0KGZ3</accession>
<dbReference type="InterPro" id="IPR013108">
    <property type="entry name" value="Amidohydro_3"/>
</dbReference>
<proteinExistence type="predicted"/>
<dbReference type="Gene3D" id="3.10.310.70">
    <property type="match status" value="1"/>
</dbReference>
<name>A0A0M0KGZ3_ALKHA</name>
<keyword evidence="2" id="KW-0378">Hydrolase</keyword>
<comment type="caution">
    <text evidence="2">The sequence shown here is derived from an EMBL/GenBank/DDBJ whole genome shotgun (WGS) entry which is preliminary data.</text>
</comment>
<accession>A0A4Y7X3R3</accession>
<feature type="domain" description="Amidohydrolase 3" evidence="1">
    <location>
        <begin position="49"/>
        <end position="527"/>
    </location>
</feature>